<dbReference type="GO" id="GO:0046872">
    <property type="term" value="F:metal ion binding"/>
    <property type="evidence" value="ECO:0007669"/>
    <property type="project" value="UniProtKB-KW"/>
</dbReference>
<dbReference type="InterPro" id="IPR024079">
    <property type="entry name" value="MetalloPept_cat_dom_sf"/>
</dbReference>
<reference evidence="10" key="2">
    <citation type="journal article" date="2023" name="Science">
        <title>Genomic signatures of disease resistance in endangered staghorn corals.</title>
        <authorList>
            <person name="Vollmer S.V."/>
            <person name="Selwyn J.D."/>
            <person name="Despard B.A."/>
            <person name="Roesel C.L."/>
        </authorList>
    </citation>
    <scope>NUCLEOTIDE SEQUENCE</scope>
    <source>
        <strain evidence="10">K2</strain>
    </source>
</reference>
<dbReference type="SUPFAM" id="SSF55486">
    <property type="entry name" value="Metalloproteases ('zincins'), catalytic domain"/>
    <property type="match status" value="1"/>
</dbReference>
<keyword evidence="8" id="KW-0732">Signal</keyword>
<gene>
    <name evidence="10" type="ORF">P5673_017965</name>
</gene>
<reference evidence="10" key="1">
    <citation type="journal article" date="2023" name="G3 (Bethesda)">
        <title>Whole genome assembly and annotation of the endangered Caribbean coral Acropora cervicornis.</title>
        <authorList>
            <person name="Selwyn J.D."/>
            <person name="Vollmer S.V."/>
        </authorList>
    </citation>
    <scope>NUCLEOTIDE SEQUENCE</scope>
    <source>
        <strain evidence="10">K2</strain>
    </source>
</reference>
<protein>
    <submittedName>
        <fullName evidence="10">Extracellular protease</fullName>
    </submittedName>
</protein>
<keyword evidence="5" id="KW-0378">Hydrolase</keyword>
<dbReference type="SMART" id="SM01351">
    <property type="entry name" value="Aspzincin_M35"/>
    <property type="match status" value="1"/>
</dbReference>
<feature type="signal peptide" evidence="8">
    <location>
        <begin position="1"/>
        <end position="15"/>
    </location>
</feature>
<comment type="cofactor">
    <cofactor evidence="1">
        <name>Zn(2+)</name>
        <dbReference type="ChEBI" id="CHEBI:29105"/>
    </cofactor>
</comment>
<evidence type="ECO:0000256" key="7">
    <source>
        <dbReference type="ARBA" id="ARBA00023049"/>
    </source>
</evidence>
<proteinExistence type="inferred from homology"/>
<dbReference type="EMBL" id="JARQWQ010000040">
    <property type="protein sequence ID" value="KAK2559347.1"/>
    <property type="molecule type" value="Genomic_DNA"/>
</dbReference>
<dbReference type="Gene3D" id="2.60.40.2970">
    <property type="match status" value="1"/>
</dbReference>
<evidence type="ECO:0000313" key="10">
    <source>
        <dbReference type="EMBL" id="KAK2559347.1"/>
    </source>
</evidence>
<dbReference type="InterPro" id="IPR050414">
    <property type="entry name" value="Fungal_M35_metalloproteases"/>
</dbReference>
<feature type="domain" description="Lysine-specific metallo-endopeptidase" evidence="9">
    <location>
        <begin position="231"/>
        <end position="369"/>
    </location>
</feature>
<dbReference type="Pfam" id="PF14521">
    <property type="entry name" value="Aspzincin_M35"/>
    <property type="match status" value="1"/>
</dbReference>
<dbReference type="Gene3D" id="3.40.390.10">
    <property type="entry name" value="Collagenase (Catalytic Domain)"/>
    <property type="match status" value="1"/>
</dbReference>
<dbReference type="GO" id="GO:0006508">
    <property type="term" value="P:proteolysis"/>
    <property type="evidence" value="ECO:0007669"/>
    <property type="project" value="UniProtKB-KW"/>
</dbReference>
<keyword evidence="7" id="KW-0482">Metalloprotease</keyword>
<dbReference type="PANTHER" id="PTHR37016">
    <property type="match status" value="1"/>
</dbReference>
<feature type="chain" id="PRO_5042135591" evidence="8">
    <location>
        <begin position="16"/>
        <end position="371"/>
    </location>
</feature>
<evidence type="ECO:0000256" key="8">
    <source>
        <dbReference type="SAM" id="SignalP"/>
    </source>
</evidence>
<evidence type="ECO:0000256" key="2">
    <source>
        <dbReference type="ARBA" id="ARBA00010279"/>
    </source>
</evidence>
<keyword evidence="3 10" id="KW-0645">Protease</keyword>
<keyword evidence="6" id="KW-0862">Zinc</keyword>
<organism evidence="10 11">
    <name type="scientific">Acropora cervicornis</name>
    <name type="common">Staghorn coral</name>
    <dbReference type="NCBI Taxonomy" id="6130"/>
    <lineage>
        <taxon>Eukaryota</taxon>
        <taxon>Metazoa</taxon>
        <taxon>Cnidaria</taxon>
        <taxon>Anthozoa</taxon>
        <taxon>Hexacorallia</taxon>
        <taxon>Scleractinia</taxon>
        <taxon>Astrocoeniina</taxon>
        <taxon>Acroporidae</taxon>
        <taxon>Acropora</taxon>
    </lineage>
</organism>
<sequence length="371" mass="41269">MTVLWILLILGMTYGEEQMEFDRSDNTILAASIECPPTYTFKATIECRFHLKNSGKQDYSVLKWSTPLENPISDCLTVTRNGKKLEFDGIYRKRSVPGPDQFLTVKAGKTLSSMFQVSDAFDMTKAGEYSVAVDTYLEYVVGSATSKPDIKGKIRHLSSPAVSFQIVGKSSSKRTLGQKARFLESRKQSKQSGIFNGSFDSGVSRKSTSPLAPVINGGTKILQSQTKTAHDEAYNRMTTFVAAPQAKKELVKTWFGVNQVNNAATKFQSMVGVLKSETITYTFDGPHCDRNTLAYTYKQSREIFLCQLYKVASTLERSDNKMGILTHELSHAIISTDDIVYGQNACIELAKNAPNDAINNADNFEYFLEAF</sequence>
<evidence type="ECO:0000256" key="4">
    <source>
        <dbReference type="ARBA" id="ARBA00022723"/>
    </source>
</evidence>
<evidence type="ECO:0000256" key="1">
    <source>
        <dbReference type="ARBA" id="ARBA00001947"/>
    </source>
</evidence>
<evidence type="ECO:0000256" key="3">
    <source>
        <dbReference type="ARBA" id="ARBA00022670"/>
    </source>
</evidence>
<dbReference type="GO" id="GO:0004222">
    <property type="term" value="F:metalloendopeptidase activity"/>
    <property type="evidence" value="ECO:0007669"/>
    <property type="project" value="InterPro"/>
</dbReference>
<evidence type="ECO:0000256" key="5">
    <source>
        <dbReference type="ARBA" id="ARBA00022801"/>
    </source>
</evidence>
<comment type="caution">
    <text evidence="10">The sequence shown here is derived from an EMBL/GenBank/DDBJ whole genome shotgun (WGS) entry which is preliminary data.</text>
</comment>
<evidence type="ECO:0000313" key="11">
    <source>
        <dbReference type="Proteomes" id="UP001249851"/>
    </source>
</evidence>
<keyword evidence="11" id="KW-1185">Reference proteome</keyword>
<dbReference type="Proteomes" id="UP001249851">
    <property type="component" value="Unassembled WGS sequence"/>
</dbReference>
<keyword evidence="4" id="KW-0479">Metal-binding</keyword>
<name>A0AAD9QDF2_ACRCE</name>
<accession>A0AAD9QDF2</accession>
<dbReference type="InterPro" id="IPR029463">
    <property type="entry name" value="Lys_MEP"/>
</dbReference>
<comment type="similarity">
    <text evidence="2">Belongs to the peptidase M35 family.</text>
</comment>
<evidence type="ECO:0000256" key="6">
    <source>
        <dbReference type="ARBA" id="ARBA00022833"/>
    </source>
</evidence>
<dbReference type="PANTHER" id="PTHR37016:SF3">
    <property type="entry name" value="NEUTRAL PROTEASE 2-RELATED"/>
    <property type="match status" value="1"/>
</dbReference>
<dbReference type="AlphaFoldDB" id="A0AAD9QDF2"/>
<evidence type="ECO:0000259" key="9">
    <source>
        <dbReference type="SMART" id="SM01351"/>
    </source>
</evidence>